<feature type="coiled-coil region" evidence="1">
    <location>
        <begin position="28"/>
        <end position="66"/>
    </location>
</feature>
<organism evidence="2 3">
    <name type="scientific">Tilletia indica</name>
    <dbReference type="NCBI Taxonomy" id="43049"/>
    <lineage>
        <taxon>Eukaryota</taxon>
        <taxon>Fungi</taxon>
        <taxon>Dikarya</taxon>
        <taxon>Basidiomycota</taxon>
        <taxon>Ustilaginomycotina</taxon>
        <taxon>Exobasidiomycetes</taxon>
        <taxon>Tilletiales</taxon>
        <taxon>Tilletiaceae</taxon>
        <taxon>Tilletia</taxon>
    </lineage>
</organism>
<name>A0A8T8SF80_9BASI</name>
<dbReference type="EMBL" id="LWDF02001518">
    <property type="protein sequence ID" value="KAE8238462.1"/>
    <property type="molecule type" value="Genomic_DNA"/>
</dbReference>
<sequence>REKDDAVKYAHVQEVEHQRVLTLRDKTLEELEAQLQSEKRGREDALERQKQLVQEKVNAVERAQAREAEH</sequence>
<protein>
    <submittedName>
        <fullName evidence="2">Uncharacterized protein</fullName>
    </submittedName>
</protein>
<dbReference type="Proteomes" id="UP000077521">
    <property type="component" value="Unassembled WGS sequence"/>
</dbReference>
<keyword evidence="1" id="KW-0175">Coiled coil</keyword>
<evidence type="ECO:0000313" key="3">
    <source>
        <dbReference type="Proteomes" id="UP000077521"/>
    </source>
</evidence>
<evidence type="ECO:0000256" key="1">
    <source>
        <dbReference type="SAM" id="Coils"/>
    </source>
</evidence>
<accession>A0A8T8SF80</accession>
<reference evidence="2" key="2">
    <citation type="journal article" date="2019" name="IMA Fungus">
        <title>Genome sequencing and comparison of five Tilletia species to identify candidate genes for the detection of regulated species infecting wheat.</title>
        <authorList>
            <person name="Nguyen H.D.T."/>
            <person name="Sultana T."/>
            <person name="Kesanakurti P."/>
            <person name="Hambleton S."/>
        </authorList>
    </citation>
    <scope>NUCLEOTIDE SEQUENCE</scope>
    <source>
        <strain evidence="2">DAOMC 236416</strain>
    </source>
</reference>
<comment type="caution">
    <text evidence="2">The sequence shown here is derived from an EMBL/GenBank/DDBJ whole genome shotgun (WGS) entry which is preliminary data.</text>
</comment>
<reference evidence="2" key="1">
    <citation type="submission" date="2016-04" db="EMBL/GenBank/DDBJ databases">
        <authorList>
            <person name="Nguyen H.D."/>
            <person name="Samba Siva P."/>
            <person name="Cullis J."/>
            <person name="Levesque C.A."/>
            <person name="Hambleton S."/>
        </authorList>
    </citation>
    <scope>NUCLEOTIDE SEQUENCE</scope>
    <source>
        <strain evidence="2">DAOMC 236416</strain>
    </source>
</reference>
<evidence type="ECO:0000313" key="2">
    <source>
        <dbReference type="EMBL" id="KAE8238462.1"/>
    </source>
</evidence>
<dbReference type="AlphaFoldDB" id="A0A8T8SF80"/>
<gene>
    <name evidence="2" type="ORF">A4X13_0g8499</name>
</gene>
<keyword evidence="3" id="KW-1185">Reference proteome</keyword>
<proteinExistence type="predicted"/>
<feature type="non-terminal residue" evidence="2">
    <location>
        <position position="1"/>
    </location>
</feature>